<feature type="transmembrane region" description="Helical" evidence="5">
    <location>
        <begin position="27"/>
        <end position="45"/>
    </location>
</feature>
<sequence>MSLPERVRLRGNARCGEQDVNRQSSSFTFTLALCFALAVIEGFDLQSAGVAAPLMGPAFGLTPPQMGWVFSAAIIGLTLGAVTGGRLSDQFGRKPLLIGSLLLFGTFSLLTAASVDVPMLVAMRFLTGLGLGGAFPILIAIVADASPPSRLSASVATVYAGMPTGGAAAAALSWSGLHAGWATVFIVGGIVPLLMLVPALMWRPDHQPRPARRSGTSLSRALFANGRVTRTLLLWAGSFSALIVLYLLLNWLPSLLVERGIGRQQAMAIQIIFNLCGAATAYLCGVALDRVDPRRVALLAGAATIVALGMLAVAPPFGLYAAAAIAGGGVMAIQSIVYATAPVCYPPDIRGLGVGAVVSVGRMGSILGPLLAAGLVAIGVSGAMVLGALVPIAIVSTVALHALSARRPST</sequence>
<feature type="transmembrane region" description="Helical" evidence="5">
    <location>
        <begin position="296"/>
        <end position="314"/>
    </location>
</feature>
<proteinExistence type="predicted"/>
<evidence type="ECO:0000256" key="4">
    <source>
        <dbReference type="ARBA" id="ARBA00023136"/>
    </source>
</evidence>
<reference evidence="7" key="1">
    <citation type="submission" date="2022-05" db="EMBL/GenBank/DDBJ databases">
        <title>Sphingomonas sp. strain MG17 Genome sequencing and assembly.</title>
        <authorList>
            <person name="Kim I."/>
        </authorList>
    </citation>
    <scope>NUCLEOTIDE SEQUENCE</scope>
    <source>
        <strain evidence="7">MG17</strain>
    </source>
</reference>
<dbReference type="PROSITE" id="PS00216">
    <property type="entry name" value="SUGAR_TRANSPORT_1"/>
    <property type="match status" value="1"/>
</dbReference>
<dbReference type="InterPro" id="IPR005829">
    <property type="entry name" value="Sugar_transporter_CS"/>
</dbReference>
<feature type="transmembrane region" description="Helical" evidence="5">
    <location>
        <begin position="320"/>
        <end position="340"/>
    </location>
</feature>
<accession>A0A9X2HVG6</accession>
<keyword evidence="4 5" id="KW-0472">Membrane</keyword>
<comment type="subcellular location">
    <subcellularLocation>
        <location evidence="1">Membrane</location>
        <topology evidence="1">Multi-pass membrane protein</topology>
    </subcellularLocation>
</comment>
<feature type="transmembrane region" description="Helical" evidence="5">
    <location>
        <begin position="96"/>
        <end position="115"/>
    </location>
</feature>
<feature type="transmembrane region" description="Helical" evidence="5">
    <location>
        <begin position="65"/>
        <end position="84"/>
    </location>
</feature>
<evidence type="ECO:0000259" key="6">
    <source>
        <dbReference type="PROSITE" id="PS50850"/>
    </source>
</evidence>
<evidence type="ECO:0000256" key="5">
    <source>
        <dbReference type="SAM" id="Phobius"/>
    </source>
</evidence>
<dbReference type="PANTHER" id="PTHR23508:SF10">
    <property type="entry name" value="CARBOXYLIC ACID TRANSPORTER PROTEIN HOMOLOG"/>
    <property type="match status" value="1"/>
</dbReference>
<dbReference type="GO" id="GO:0046943">
    <property type="term" value="F:carboxylic acid transmembrane transporter activity"/>
    <property type="evidence" value="ECO:0007669"/>
    <property type="project" value="TreeGrafter"/>
</dbReference>
<feature type="transmembrane region" description="Helical" evidence="5">
    <location>
        <begin position="180"/>
        <end position="202"/>
    </location>
</feature>
<dbReference type="Pfam" id="PF07690">
    <property type="entry name" value="MFS_1"/>
    <property type="match status" value="1"/>
</dbReference>
<dbReference type="InterPro" id="IPR020846">
    <property type="entry name" value="MFS_dom"/>
</dbReference>
<gene>
    <name evidence="7" type="ORF">M9978_20155</name>
</gene>
<feature type="transmembrane region" description="Helical" evidence="5">
    <location>
        <begin position="121"/>
        <end position="143"/>
    </location>
</feature>
<keyword evidence="2 5" id="KW-0812">Transmembrane</keyword>
<feature type="transmembrane region" description="Helical" evidence="5">
    <location>
        <begin position="384"/>
        <end position="403"/>
    </location>
</feature>
<dbReference type="AlphaFoldDB" id="A0A9X2HVG6"/>
<feature type="transmembrane region" description="Helical" evidence="5">
    <location>
        <begin position="232"/>
        <end position="252"/>
    </location>
</feature>
<evidence type="ECO:0000256" key="2">
    <source>
        <dbReference type="ARBA" id="ARBA00022692"/>
    </source>
</evidence>
<evidence type="ECO:0000313" key="8">
    <source>
        <dbReference type="Proteomes" id="UP001139451"/>
    </source>
</evidence>
<protein>
    <submittedName>
        <fullName evidence="7">MFS transporter</fullName>
    </submittedName>
</protein>
<feature type="transmembrane region" description="Helical" evidence="5">
    <location>
        <begin position="352"/>
        <end position="378"/>
    </location>
</feature>
<dbReference type="InterPro" id="IPR011701">
    <property type="entry name" value="MFS"/>
</dbReference>
<dbReference type="Proteomes" id="UP001139451">
    <property type="component" value="Unassembled WGS sequence"/>
</dbReference>
<feature type="transmembrane region" description="Helical" evidence="5">
    <location>
        <begin position="155"/>
        <end position="174"/>
    </location>
</feature>
<dbReference type="PROSITE" id="PS50850">
    <property type="entry name" value="MFS"/>
    <property type="match status" value="1"/>
</dbReference>
<feature type="transmembrane region" description="Helical" evidence="5">
    <location>
        <begin position="264"/>
        <end position="284"/>
    </location>
</feature>
<dbReference type="EMBL" id="JAMLDX010000022">
    <property type="protein sequence ID" value="MCP3732735.1"/>
    <property type="molecule type" value="Genomic_DNA"/>
</dbReference>
<evidence type="ECO:0000313" key="7">
    <source>
        <dbReference type="EMBL" id="MCP3732735.1"/>
    </source>
</evidence>
<keyword evidence="8" id="KW-1185">Reference proteome</keyword>
<organism evidence="7 8">
    <name type="scientific">Sphingomonas tagetis</name>
    <dbReference type="NCBI Taxonomy" id="2949092"/>
    <lineage>
        <taxon>Bacteria</taxon>
        <taxon>Pseudomonadati</taxon>
        <taxon>Pseudomonadota</taxon>
        <taxon>Alphaproteobacteria</taxon>
        <taxon>Sphingomonadales</taxon>
        <taxon>Sphingomonadaceae</taxon>
        <taxon>Sphingomonas</taxon>
    </lineage>
</organism>
<dbReference type="InterPro" id="IPR036259">
    <property type="entry name" value="MFS_trans_sf"/>
</dbReference>
<evidence type="ECO:0000256" key="3">
    <source>
        <dbReference type="ARBA" id="ARBA00022989"/>
    </source>
</evidence>
<dbReference type="GO" id="GO:0005886">
    <property type="term" value="C:plasma membrane"/>
    <property type="evidence" value="ECO:0007669"/>
    <property type="project" value="TreeGrafter"/>
</dbReference>
<dbReference type="PANTHER" id="PTHR23508">
    <property type="entry name" value="CARBOXYLIC ACID TRANSPORTER PROTEIN HOMOLOG"/>
    <property type="match status" value="1"/>
</dbReference>
<evidence type="ECO:0000256" key="1">
    <source>
        <dbReference type="ARBA" id="ARBA00004141"/>
    </source>
</evidence>
<comment type="caution">
    <text evidence="7">The sequence shown here is derived from an EMBL/GenBank/DDBJ whole genome shotgun (WGS) entry which is preliminary data.</text>
</comment>
<keyword evidence="3 5" id="KW-1133">Transmembrane helix</keyword>
<feature type="domain" description="Major facilitator superfamily (MFS) profile" evidence="6">
    <location>
        <begin position="30"/>
        <end position="405"/>
    </location>
</feature>
<dbReference type="SUPFAM" id="SSF103473">
    <property type="entry name" value="MFS general substrate transporter"/>
    <property type="match status" value="1"/>
</dbReference>
<dbReference type="Gene3D" id="1.20.1250.20">
    <property type="entry name" value="MFS general substrate transporter like domains"/>
    <property type="match status" value="2"/>
</dbReference>
<name>A0A9X2HVG6_9SPHN</name>